<evidence type="ECO:0000313" key="16">
    <source>
        <dbReference type="Proteomes" id="UP000298030"/>
    </source>
</evidence>
<evidence type="ECO:0000256" key="8">
    <source>
        <dbReference type="ARBA" id="ARBA00022989"/>
    </source>
</evidence>
<evidence type="ECO:0000256" key="9">
    <source>
        <dbReference type="ARBA" id="ARBA00023065"/>
    </source>
</evidence>
<feature type="compositionally biased region" description="Basic and acidic residues" evidence="12">
    <location>
        <begin position="368"/>
        <end position="378"/>
    </location>
</feature>
<keyword evidence="7" id="KW-0630">Potassium</keyword>
<feature type="compositionally biased region" description="Basic and acidic residues" evidence="12">
    <location>
        <begin position="502"/>
        <end position="519"/>
    </location>
</feature>
<feature type="region of interest" description="Disordered" evidence="12">
    <location>
        <begin position="1"/>
        <end position="21"/>
    </location>
</feature>
<accession>A0A4Y7T260</accession>
<dbReference type="SUPFAM" id="SSF81324">
    <property type="entry name" value="Voltage-gated potassium channels"/>
    <property type="match status" value="1"/>
</dbReference>
<evidence type="ECO:0000256" key="2">
    <source>
        <dbReference type="ARBA" id="ARBA00022448"/>
    </source>
</evidence>
<dbReference type="Gene3D" id="1.10.287.70">
    <property type="match status" value="1"/>
</dbReference>
<dbReference type="InterPro" id="IPR027359">
    <property type="entry name" value="Volt_channel_dom_sf"/>
</dbReference>
<dbReference type="InterPro" id="IPR028325">
    <property type="entry name" value="VG_K_chnl"/>
</dbReference>
<dbReference type="PANTHER" id="PTHR11537">
    <property type="entry name" value="VOLTAGE-GATED POTASSIUM CHANNEL"/>
    <property type="match status" value="1"/>
</dbReference>
<evidence type="ECO:0000256" key="12">
    <source>
        <dbReference type="SAM" id="MobiDB-lite"/>
    </source>
</evidence>
<evidence type="ECO:0000256" key="6">
    <source>
        <dbReference type="ARBA" id="ARBA00022882"/>
    </source>
</evidence>
<gene>
    <name evidence="15" type="ORF">FA13DRAFT_1736205</name>
</gene>
<feature type="compositionally biased region" description="Polar residues" evidence="12">
    <location>
        <begin position="443"/>
        <end position="456"/>
    </location>
</feature>
<keyword evidence="16" id="KW-1185">Reference proteome</keyword>
<feature type="compositionally biased region" description="Low complexity" evidence="12">
    <location>
        <begin position="405"/>
        <end position="421"/>
    </location>
</feature>
<evidence type="ECO:0000256" key="5">
    <source>
        <dbReference type="ARBA" id="ARBA00022826"/>
    </source>
</evidence>
<dbReference type="GO" id="GO:0008076">
    <property type="term" value="C:voltage-gated potassium channel complex"/>
    <property type="evidence" value="ECO:0007669"/>
    <property type="project" value="InterPro"/>
</dbReference>
<keyword evidence="4 13" id="KW-0812">Transmembrane</keyword>
<feature type="region of interest" description="Disordered" evidence="12">
    <location>
        <begin position="348"/>
        <end position="456"/>
    </location>
</feature>
<dbReference type="Gene3D" id="1.20.120.350">
    <property type="entry name" value="Voltage-gated potassium channels. Chain C"/>
    <property type="match status" value="1"/>
</dbReference>
<evidence type="ECO:0000256" key="13">
    <source>
        <dbReference type="SAM" id="Phobius"/>
    </source>
</evidence>
<dbReference type="GO" id="GO:0001508">
    <property type="term" value="P:action potential"/>
    <property type="evidence" value="ECO:0007669"/>
    <property type="project" value="TreeGrafter"/>
</dbReference>
<feature type="transmembrane region" description="Helical" evidence="13">
    <location>
        <begin position="277"/>
        <end position="298"/>
    </location>
</feature>
<evidence type="ECO:0000256" key="1">
    <source>
        <dbReference type="ARBA" id="ARBA00004141"/>
    </source>
</evidence>
<keyword evidence="5" id="KW-0631">Potassium channel</keyword>
<evidence type="ECO:0000256" key="11">
    <source>
        <dbReference type="ARBA" id="ARBA00023303"/>
    </source>
</evidence>
<dbReference type="GO" id="GO:0005249">
    <property type="term" value="F:voltage-gated potassium channel activity"/>
    <property type="evidence" value="ECO:0007669"/>
    <property type="project" value="InterPro"/>
</dbReference>
<evidence type="ECO:0000313" key="15">
    <source>
        <dbReference type="EMBL" id="TEB27742.1"/>
    </source>
</evidence>
<feature type="compositionally biased region" description="Basic and acidic residues" evidence="12">
    <location>
        <begin position="486"/>
        <end position="495"/>
    </location>
</feature>
<feature type="domain" description="Ion transport" evidence="14">
    <location>
        <begin position="132"/>
        <end position="326"/>
    </location>
</feature>
<keyword evidence="2" id="KW-0813">Transport</keyword>
<sequence length="527" mass="58594">MASSPGHAQRSPTISNSLGRLHGARAAASTFDLSARLQGGNASTQGHGYAHGTRRLQPISTLHKFTQESRPSTPRDIYDLFPPHSPHSSSSDPSFSSSSIRPFWKRSLFLLLEQPTSSPSGTVPAFHYISGRTWFGMESALVALFTVEYVARCVAWSYSWGALFPLGPFFGIIDLLSVLPYYIELALHQDTSVLFRFSILRMFRLLRVFRPFRYNHTILLTIEVMYLSVRRSQHALLAIGFFVVMILTVFSTLLYFAERGTWDEVLDTFVNSDGDPTQFTSIPAAAWFVIVTITTVGYGEITPRSFLGRLVTLPILVFGLLLITLPSFVLGREFSLVWGALVEGQAMEQREGSAQASRSNSRSRARERRGAGERRGEGEGEEDEDELMGSARRAEREPDEDLPLPSSSYPPRSAPSSSFPPRFGPGGGTAGGGAYDPFLHQPPSASRDLSNMKLAQNQTELSRQIEELRHVVEGQGRMVQRLLEVLGEREKGEGKRARKRRESSEKGKDRDRDRWRAGEDGDADGES</sequence>
<feature type="compositionally biased region" description="Low complexity" evidence="12">
    <location>
        <begin position="86"/>
        <end position="97"/>
    </location>
</feature>
<keyword evidence="10 13" id="KW-0472">Membrane</keyword>
<dbReference type="InterPro" id="IPR005821">
    <property type="entry name" value="Ion_trans_dom"/>
</dbReference>
<comment type="subcellular location">
    <subcellularLocation>
        <location evidence="1">Membrane</location>
        <topology evidence="1">Multi-pass membrane protein</topology>
    </subcellularLocation>
</comment>
<dbReference type="AlphaFoldDB" id="A0A4Y7T260"/>
<evidence type="ECO:0000256" key="4">
    <source>
        <dbReference type="ARBA" id="ARBA00022692"/>
    </source>
</evidence>
<dbReference type="STRING" id="71717.A0A4Y7T260"/>
<dbReference type="OrthoDB" id="415460at2759"/>
<feature type="region of interest" description="Disordered" evidence="12">
    <location>
        <begin position="486"/>
        <end position="527"/>
    </location>
</feature>
<keyword evidence="8 13" id="KW-1133">Transmembrane helix</keyword>
<protein>
    <submittedName>
        <fullName evidence="15">Voltage-gated potassium channel</fullName>
    </submittedName>
</protein>
<dbReference type="Pfam" id="PF00520">
    <property type="entry name" value="Ion_trans"/>
    <property type="match status" value="1"/>
</dbReference>
<feature type="transmembrane region" description="Helical" evidence="13">
    <location>
        <begin position="310"/>
        <end position="330"/>
    </location>
</feature>
<comment type="caution">
    <text evidence="15">The sequence shown here is derived from an EMBL/GenBank/DDBJ whole genome shotgun (WGS) entry which is preliminary data.</text>
</comment>
<dbReference type="Proteomes" id="UP000298030">
    <property type="component" value="Unassembled WGS sequence"/>
</dbReference>
<organism evidence="15 16">
    <name type="scientific">Coprinellus micaceus</name>
    <name type="common">Glistening ink-cap mushroom</name>
    <name type="synonym">Coprinus micaceus</name>
    <dbReference type="NCBI Taxonomy" id="71717"/>
    <lineage>
        <taxon>Eukaryota</taxon>
        <taxon>Fungi</taxon>
        <taxon>Dikarya</taxon>
        <taxon>Basidiomycota</taxon>
        <taxon>Agaricomycotina</taxon>
        <taxon>Agaricomycetes</taxon>
        <taxon>Agaricomycetidae</taxon>
        <taxon>Agaricales</taxon>
        <taxon>Agaricineae</taxon>
        <taxon>Psathyrellaceae</taxon>
        <taxon>Coprinellus</taxon>
    </lineage>
</organism>
<evidence type="ECO:0000256" key="10">
    <source>
        <dbReference type="ARBA" id="ARBA00023136"/>
    </source>
</evidence>
<proteinExistence type="predicted"/>
<dbReference type="EMBL" id="QPFP01000037">
    <property type="protein sequence ID" value="TEB27742.1"/>
    <property type="molecule type" value="Genomic_DNA"/>
</dbReference>
<dbReference type="FunFam" id="1.10.287.70:FF:000097">
    <property type="entry name" value="Potassium voltage-gated channel subfamily G member 3"/>
    <property type="match status" value="1"/>
</dbReference>
<feature type="region of interest" description="Disordered" evidence="12">
    <location>
        <begin position="65"/>
        <end position="97"/>
    </location>
</feature>
<keyword evidence="6" id="KW-0851">Voltage-gated channel</keyword>
<feature type="transmembrane region" description="Helical" evidence="13">
    <location>
        <begin position="236"/>
        <end position="257"/>
    </location>
</feature>
<evidence type="ECO:0000256" key="3">
    <source>
        <dbReference type="ARBA" id="ARBA00022538"/>
    </source>
</evidence>
<feature type="compositionally biased region" description="Gly residues" evidence="12">
    <location>
        <begin position="424"/>
        <end position="434"/>
    </location>
</feature>
<evidence type="ECO:0000256" key="7">
    <source>
        <dbReference type="ARBA" id="ARBA00022958"/>
    </source>
</evidence>
<keyword evidence="9" id="KW-0406">Ion transport</keyword>
<keyword evidence="3" id="KW-0633">Potassium transport</keyword>
<reference evidence="15 16" key="1">
    <citation type="journal article" date="2019" name="Nat. Ecol. Evol.">
        <title>Megaphylogeny resolves global patterns of mushroom evolution.</title>
        <authorList>
            <person name="Varga T."/>
            <person name="Krizsan K."/>
            <person name="Foldi C."/>
            <person name="Dima B."/>
            <person name="Sanchez-Garcia M."/>
            <person name="Sanchez-Ramirez S."/>
            <person name="Szollosi G.J."/>
            <person name="Szarkandi J.G."/>
            <person name="Papp V."/>
            <person name="Albert L."/>
            <person name="Andreopoulos W."/>
            <person name="Angelini C."/>
            <person name="Antonin V."/>
            <person name="Barry K.W."/>
            <person name="Bougher N.L."/>
            <person name="Buchanan P."/>
            <person name="Buyck B."/>
            <person name="Bense V."/>
            <person name="Catcheside P."/>
            <person name="Chovatia M."/>
            <person name="Cooper J."/>
            <person name="Damon W."/>
            <person name="Desjardin D."/>
            <person name="Finy P."/>
            <person name="Geml J."/>
            <person name="Haridas S."/>
            <person name="Hughes K."/>
            <person name="Justo A."/>
            <person name="Karasinski D."/>
            <person name="Kautmanova I."/>
            <person name="Kiss B."/>
            <person name="Kocsube S."/>
            <person name="Kotiranta H."/>
            <person name="LaButti K.M."/>
            <person name="Lechner B.E."/>
            <person name="Liimatainen K."/>
            <person name="Lipzen A."/>
            <person name="Lukacs Z."/>
            <person name="Mihaltcheva S."/>
            <person name="Morgado L.N."/>
            <person name="Niskanen T."/>
            <person name="Noordeloos M.E."/>
            <person name="Ohm R.A."/>
            <person name="Ortiz-Santana B."/>
            <person name="Ovrebo C."/>
            <person name="Racz N."/>
            <person name="Riley R."/>
            <person name="Savchenko A."/>
            <person name="Shiryaev A."/>
            <person name="Soop K."/>
            <person name="Spirin V."/>
            <person name="Szebenyi C."/>
            <person name="Tomsovsky M."/>
            <person name="Tulloss R.E."/>
            <person name="Uehling J."/>
            <person name="Grigoriev I.V."/>
            <person name="Vagvolgyi C."/>
            <person name="Papp T."/>
            <person name="Martin F.M."/>
            <person name="Miettinen O."/>
            <person name="Hibbett D.S."/>
            <person name="Nagy L.G."/>
        </authorList>
    </citation>
    <scope>NUCLEOTIDE SEQUENCE [LARGE SCALE GENOMIC DNA]</scope>
    <source>
        <strain evidence="15 16">FP101781</strain>
    </source>
</reference>
<dbReference type="PRINTS" id="PR00169">
    <property type="entry name" value="KCHANNEL"/>
</dbReference>
<evidence type="ECO:0000259" key="14">
    <source>
        <dbReference type="Pfam" id="PF00520"/>
    </source>
</evidence>
<name>A0A4Y7T260_COPMI</name>
<dbReference type="PANTHER" id="PTHR11537:SF254">
    <property type="entry name" value="POTASSIUM VOLTAGE-GATED CHANNEL PROTEIN SHAB"/>
    <property type="match status" value="1"/>
</dbReference>
<keyword evidence="11 15" id="KW-0407">Ion channel</keyword>